<proteinExistence type="predicted"/>
<sequence length="77" mass="8928">MAKHPQREEYRWLAGNGENMGHRDWVPGNFIKFQNFKGVLGFMAVAGNGENNRREHLVVVGQQWRKHGAAERRREGL</sequence>
<organism evidence="1 2">
    <name type="scientific">Smallanthus sonchifolius</name>
    <dbReference type="NCBI Taxonomy" id="185202"/>
    <lineage>
        <taxon>Eukaryota</taxon>
        <taxon>Viridiplantae</taxon>
        <taxon>Streptophyta</taxon>
        <taxon>Embryophyta</taxon>
        <taxon>Tracheophyta</taxon>
        <taxon>Spermatophyta</taxon>
        <taxon>Magnoliopsida</taxon>
        <taxon>eudicotyledons</taxon>
        <taxon>Gunneridae</taxon>
        <taxon>Pentapetalae</taxon>
        <taxon>asterids</taxon>
        <taxon>campanulids</taxon>
        <taxon>Asterales</taxon>
        <taxon>Asteraceae</taxon>
        <taxon>Asteroideae</taxon>
        <taxon>Heliantheae alliance</taxon>
        <taxon>Millerieae</taxon>
        <taxon>Smallanthus</taxon>
    </lineage>
</organism>
<name>A0ACB9JBP6_9ASTR</name>
<protein>
    <submittedName>
        <fullName evidence="1">Uncharacterized protein</fullName>
    </submittedName>
</protein>
<evidence type="ECO:0000313" key="1">
    <source>
        <dbReference type="EMBL" id="KAI3817180.1"/>
    </source>
</evidence>
<accession>A0ACB9JBP6</accession>
<gene>
    <name evidence="1" type="ORF">L1987_10969</name>
</gene>
<evidence type="ECO:0000313" key="2">
    <source>
        <dbReference type="Proteomes" id="UP001056120"/>
    </source>
</evidence>
<dbReference type="Proteomes" id="UP001056120">
    <property type="component" value="Linkage Group LG04"/>
</dbReference>
<keyword evidence="2" id="KW-1185">Reference proteome</keyword>
<comment type="caution">
    <text evidence="1">The sequence shown here is derived from an EMBL/GenBank/DDBJ whole genome shotgun (WGS) entry which is preliminary data.</text>
</comment>
<reference evidence="2" key="1">
    <citation type="journal article" date="2022" name="Mol. Ecol. Resour.">
        <title>The genomes of chicory, endive, great burdock and yacon provide insights into Asteraceae palaeo-polyploidization history and plant inulin production.</title>
        <authorList>
            <person name="Fan W."/>
            <person name="Wang S."/>
            <person name="Wang H."/>
            <person name="Wang A."/>
            <person name="Jiang F."/>
            <person name="Liu H."/>
            <person name="Zhao H."/>
            <person name="Xu D."/>
            <person name="Zhang Y."/>
        </authorList>
    </citation>
    <scope>NUCLEOTIDE SEQUENCE [LARGE SCALE GENOMIC DNA]</scope>
    <source>
        <strain evidence="2">cv. Yunnan</strain>
    </source>
</reference>
<dbReference type="EMBL" id="CM042021">
    <property type="protein sequence ID" value="KAI3817180.1"/>
    <property type="molecule type" value="Genomic_DNA"/>
</dbReference>
<reference evidence="1 2" key="2">
    <citation type="journal article" date="2022" name="Mol. Ecol. Resour.">
        <title>The genomes of chicory, endive, great burdock and yacon provide insights into Asteraceae paleo-polyploidization history and plant inulin production.</title>
        <authorList>
            <person name="Fan W."/>
            <person name="Wang S."/>
            <person name="Wang H."/>
            <person name="Wang A."/>
            <person name="Jiang F."/>
            <person name="Liu H."/>
            <person name="Zhao H."/>
            <person name="Xu D."/>
            <person name="Zhang Y."/>
        </authorList>
    </citation>
    <scope>NUCLEOTIDE SEQUENCE [LARGE SCALE GENOMIC DNA]</scope>
    <source>
        <strain evidence="2">cv. Yunnan</strain>
        <tissue evidence="1">Leaves</tissue>
    </source>
</reference>